<reference evidence="3" key="1">
    <citation type="submission" date="2023-07" db="EMBL/GenBank/DDBJ databases">
        <title>Whole genome shotgun sequence of Streptomyces nojiriensis NBRC 13794.</title>
        <authorList>
            <person name="Komaki H."/>
            <person name="Tamura T."/>
        </authorList>
    </citation>
    <scope>NUCLEOTIDE SEQUENCE [LARGE SCALE GENOMIC DNA]</scope>
    <source>
        <strain evidence="3">NBRC 13794</strain>
    </source>
</reference>
<organism evidence="2 3">
    <name type="scientific">Streptomyces nojiriensis</name>
    <dbReference type="NCBI Taxonomy" id="66374"/>
    <lineage>
        <taxon>Bacteria</taxon>
        <taxon>Bacillati</taxon>
        <taxon>Actinomycetota</taxon>
        <taxon>Actinomycetes</taxon>
        <taxon>Kitasatosporales</taxon>
        <taxon>Streptomycetaceae</taxon>
        <taxon>Streptomyces</taxon>
    </lineage>
</organism>
<gene>
    <name evidence="2" type="ORF">Snoj_25910</name>
</gene>
<dbReference type="EMBL" id="BNEC01000003">
    <property type="protein sequence ID" value="GHI68673.1"/>
    <property type="molecule type" value="Genomic_DNA"/>
</dbReference>
<feature type="region of interest" description="Disordered" evidence="1">
    <location>
        <begin position="1"/>
        <end position="29"/>
    </location>
</feature>
<feature type="region of interest" description="Disordered" evidence="1">
    <location>
        <begin position="58"/>
        <end position="83"/>
    </location>
</feature>
<dbReference type="Proteomes" id="UP000613974">
    <property type="component" value="Unassembled WGS sequence"/>
</dbReference>
<keyword evidence="3" id="KW-1185">Reference proteome</keyword>
<evidence type="ECO:0000313" key="2">
    <source>
        <dbReference type="EMBL" id="GHI68673.1"/>
    </source>
</evidence>
<name>A0ABQ3SKK5_9ACTN</name>
<evidence type="ECO:0000313" key="3">
    <source>
        <dbReference type="Proteomes" id="UP000613974"/>
    </source>
</evidence>
<evidence type="ECO:0000256" key="1">
    <source>
        <dbReference type="SAM" id="MobiDB-lite"/>
    </source>
</evidence>
<comment type="caution">
    <text evidence="2">The sequence shown here is derived from an EMBL/GenBank/DDBJ whole genome shotgun (WGS) entry which is preliminary data.</text>
</comment>
<sequence>MHAEPMRAQTAAVEEREQQARPHTNAKLFGQLPRGGLLIRLTDTNGPTDYDLMELGKARQPLRPSGNDDPPTCITTHRHGDSVQPTFPNCLPTADHAQDTILIIDTLHQFVHDGHPGMAH</sequence>
<protein>
    <submittedName>
        <fullName evidence="2">Uncharacterized protein</fullName>
    </submittedName>
</protein>
<accession>A0ABQ3SKK5</accession>
<proteinExistence type="predicted"/>